<feature type="compositionally biased region" description="Acidic residues" evidence="1">
    <location>
        <begin position="544"/>
        <end position="555"/>
    </location>
</feature>
<dbReference type="SUPFAM" id="SSF48452">
    <property type="entry name" value="TPR-like"/>
    <property type="match status" value="1"/>
</dbReference>
<dbReference type="GeneID" id="19155090"/>
<dbReference type="HOGENOM" id="CLU_026922_0_0_1"/>
<dbReference type="Proteomes" id="UP000019484">
    <property type="component" value="Unassembled WGS sequence"/>
</dbReference>
<dbReference type="PANTHER" id="PTHR38788">
    <property type="entry name" value="CLR5 DOMAIN-CONTAINING PROTEIN"/>
    <property type="match status" value="1"/>
</dbReference>
<feature type="region of interest" description="Disordered" evidence="1">
    <location>
        <begin position="1"/>
        <end position="35"/>
    </location>
</feature>
<dbReference type="AlphaFoldDB" id="W9YQ59"/>
<dbReference type="EMBL" id="AMWN01000001">
    <property type="protein sequence ID" value="EXJ95062.1"/>
    <property type="molecule type" value="Genomic_DNA"/>
</dbReference>
<evidence type="ECO:0000256" key="1">
    <source>
        <dbReference type="SAM" id="MobiDB-lite"/>
    </source>
</evidence>
<comment type="caution">
    <text evidence="3">The sequence shown here is derived from an EMBL/GenBank/DDBJ whole genome shotgun (WGS) entry which is preliminary data.</text>
</comment>
<organism evidence="3 4">
    <name type="scientific">Capronia coronata CBS 617.96</name>
    <dbReference type="NCBI Taxonomy" id="1182541"/>
    <lineage>
        <taxon>Eukaryota</taxon>
        <taxon>Fungi</taxon>
        <taxon>Dikarya</taxon>
        <taxon>Ascomycota</taxon>
        <taxon>Pezizomycotina</taxon>
        <taxon>Eurotiomycetes</taxon>
        <taxon>Chaetothyriomycetidae</taxon>
        <taxon>Chaetothyriales</taxon>
        <taxon>Herpotrichiellaceae</taxon>
        <taxon>Capronia</taxon>
    </lineage>
</organism>
<evidence type="ECO:0000313" key="3">
    <source>
        <dbReference type="EMBL" id="EXJ95062.1"/>
    </source>
</evidence>
<feature type="domain" description="Clr5" evidence="2">
    <location>
        <begin position="33"/>
        <end position="83"/>
    </location>
</feature>
<dbReference type="InterPro" id="IPR025676">
    <property type="entry name" value="Clr5_dom"/>
</dbReference>
<dbReference type="RefSeq" id="XP_007719291.1">
    <property type="nucleotide sequence ID" value="XM_007721101.1"/>
</dbReference>
<reference evidence="3 4" key="1">
    <citation type="submission" date="2013-03" db="EMBL/GenBank/DDBJ databases">
        <title>The Genome Sequence of Capronia coronata CBS 617.96.</title>
        <authorList>
            <consortium name="The Broad Institute Genomics Platform"/>
            <person name="Cuomo C."/>
            <person name="de Hoog S."/>
            <person name="Gorbushina A."/>
            <person name="Walker B."/>
            <person name="Young S.K."/>
            <person name="Zeng Q."/>
            <person name="Gargeya S."/>
            <person name="Fitzgerald M."/>
            <person name="Haas B."/>
            <person name="Abouelleil A."/>
            <person name="Allen A.W."/>
            <person name="Alvarado L."/>
            <person name="Arachchi H.M."/>
            <person name="Berlin A.M."/>
            <person name="Chapman S.B."/>
            <person name="Gainer-Dewar J."/>
            <person name="Goldberg J."/>
            <person name="Griggs A."/>
            <person name="Gujja S."/>
            <person name="Hansen M."/>
            <person name="Howarth C."/>
            <person name="Imamovic A."/>
            <person name="Ireland A."/>
            <person name="Larimer J."/>
            <person name="McCowan C."/>
            <person name="Murphy C."/>
            <person name="Pearson M."/>
            <person name="Poon T.W."/>
            <person name="Priest M."/>
            <person name="Roberts A."/>
            <person name="Saif S."/>
            <person name="Shea T."/>
            <person name="Sisk P."/>
            <person name="Sykes S."/>
            <person name="Wortman J."/>
            <person name="Nusbaum C."/>
            <person name="Birren B."/>
        </authorList>
    </citation>
    <scope>NUCLEOTIDE SEQUENCE [LARGE SCALE GENOMIC DNA]</scope>
    <source>
        <strain evidence="3 4">CBS 617.96</strain>
    </source>
</reference>
<dbReference type="Pfam" id="PF14420">
    <property type="entry name" value="Clr5"/>
    <property type="match status" value="1"/>
</dbReference>
<dbReference type="InterPro" id="IPR011990">
    <property type="entry name" value="TPR-like_helical_dom_sf"/>
</dbReference>
<accession>W9YQ59</accession>
<gene>
    <name evidence="3" type="ORF">A1O1_00180</name>
</gene>
<sequence>MSTSCQPRTAGHAQEALQRRNNNAPKRKRAPTPEQWERMRPLIEQYLLEEEKPLTRVLEILSKYHGFDAEPHSYKLRCKQWKLGDNFTGAELEEAAKEAKRLSDLGQEPAEDFEVHGRIIPWDRVRRRFRRDQRQAWQRYDCPFLRQPLSSSNHSIRWVSLRSGLLEDDVEYILVQINSYYPKCLVTEPRSQTEELRPVRARASCVYEMSHVLSEGLVLLDGGRPEVGWPMINEACNQVKDALCKEEVDLLPTLINILCGRRLHGYRELYSNLLGFYRAMSHKILGVKHPVTAILDKWTSADQPWTASELMYRALLNIVDKKNPTNLEPGVVYSLESDYITEVGSDRGSGSGGGNASNSRRRDVSVAQALAEAKWRERRERLGATHPYTVAMLHRRFLIYRQLELTDQAEQMAREILELGDHDYQTKGRSFHYVYAMHIGREYYSDGRYAEAEACFGRAALWVATIVTKAGSYHFRIEKELEGLRKMREMGLFDPLPPSWKLDDEDSEAVGVAGDRAPEGYRLQASSEHSDGIDSRQQSQPQYEDGDDDEAMTDI</sequence>
<dbReference type="Gene3D" id="1.25.40.10">
    <property type="entry name" value="Tetratricopeptide repeat domain"/>
    <property type="match status" value="1"/>
</dbReference>
<evidence type="ECO:0000313" key="4">
    <source>
        <dbReference type="Proteomes" id="UP000019484"/>
    </source>
</evidence>
<proteinExistence type="predicted"/>
<evidence type="ECO:0000259" key="2">
    <source>
        <dbReference type="Pfam" id="PF14420"/>
    </source>
</evidence>
<dbReference type="OrthoDB" id="539213at2759"/>
<feature type="region of interest" description="Disordered" evidence="1">
    <location>
        <begin position="344"/>
        <end position="363"/>
    </location>
</feature>
<feature type="region of interest" description="Disordered" evidence="1">
    <location>
        <begin position="504"/>
        <end position="555"/>
    </location>
</feature>
<protein>
    <recommendedName>
        <fullName evidence="2">Clr5 domain-containing protein</fullName>
    </recommendedName>
</protein>
<dbReference type="PANTHER" id="PTHR38788:SF3">
    <property type="entry name" value="CLR5 DOMAIN-CONTAINING PROTEIN"/>
    <property type="match status" value="1"/>
</dbReference>
<keyword evidence="4" id="KW-1185">Reference proteome</keyword>
<name>W9YQ59_9EURO</name>